<evidence type="ECO:0000256" key="8">
    <source>
        <dbReference type="ARBA" id="ARBA00047833"/>
    </source>
</evidence>
<proteinExistence type="inferred from homology"/>
<keyword evidence="7" id="KW-0067">ATP-binding</keyword>
<evidence type="ECO:0000259" key="10">
    <source>
        <dbReference type="Pfam" id="PF02875"/>
    </source>
</evidence>
<dbReference type="Gene3D" id="3.40.50.720">
    <property type="entry name" value="NAD(P)-binding Rossmann-like Domain"/>
    <property type="match status" value="1"/>
</dbReference>
<dbReference type="SUPFAM" id="SSF51984">
    <property type="entry name" value="MurCD N-terminal domain"/>
    <property type="match status" value="1"/>
</dbReference>
<evidence type="ECO:0000256" key="7">
    <source>
        <dbReference type="ARBA" id="ARBA00022840"/>
    </source>
</evidence>
<evidence type="ECO:0000256" key="6">
    <source>
        <dbReference type="ARBA" id="ARBA00022741"/>
    </source>
</evidence>
<dbReference type="HAMAP" id="MF_00046">
    <property type="entry name" value="MurC"/>
    <property type="match status" value="1"/>
</dbReference>
<comment type="pathway">
    <text evidence="2">Cell wall biogenesis; peptidoglycan biosynthesis.</text>
</comment>
<evidence type="ECO:0000259" key="9">
    <source>
        <dbReference type="Pfam" id="PF01225"/>
    </source>
</evidence>
<evidence type="ECO:0000313" key="12">
    <source>
        <dbReference type="EMBL" id="CAB4580746.1"/>
    </source>
</evidence>
<feature type="domain" description="Mur ligase C-terminal" evidence="10">
    <location>
        <begin position="325"/>
        <end position="453"/>
    </location>
</feature>
<keyword evidence="5" id="KW-0436">Ligase</keyword>
<comment type="catalytic activity">
    <reaction evidence="8">
        <text>UDP-N-acetyl-alpha-D-muramate + L-alanine + ATP = UDP-N-acetyl-alpha-D-muramoyl-L-alanine + ADP + phosphate + H(+)</text>
        <dbReference type="Rhea" id="RHEA:23372"/>
        <dbReference type="ChEBI" id="CHEBI:15378"/>
        <dbReference type="ChEBI" id="CHEBI:30616"/>
        <dbReference type="ChEBI" id="CHEBI:43474"/>
        <dbReference type="ChEBI" id="CHEBI:57972"/>
        <dbReference type="ChEBI" id="CHEBI:70757"/>
        <dbReference type="ChEBI" id="CHEBI:83898"/>
        <dbReference type="ChEBI" id="CHEBI:456216"/>
        <dbReference type="EC" id="6.3.2.8"/>
    </reaction>
</comment>
<keyword evidence="6" id="KW-0547">Nucleotide-binding</keyword>
<dbReference type="Pfam" id="PF01225">
    <property type="entry name" value="Mur_ligase"/>
    <property type="match status" value="1"/>
</dbReference>
<evidence type="ECO:0000259" key="11">
    <source>
        <dbReference type="Pfam" id="PF08245"/>
    </source>
</evidence>
<dbReference type="EC" id="6.3.2.8" evidence="3"/>
<evidence type="ECO:0000256" key="2">
    <source>
        <dbReference type="ARBA" id="ARBA00004752"/>
    </source>
</evidence>
<keyword evidence="4" id="KW-0963">Cytoplasm</keyword>
<accession>A0A6J6EXA4</accession>
<dbReference type="GO" id="GO:0009252">
    <property type="term" value="P:peptidoglycan biosynthetic process"/>
    <property type="evidence" value="ECO:0007669"/>
    <property type="project" value="UniProtKB-UniPathway"/>
</dbReference>
<feature type="domain" description="Mur ligase central" evidence="11">
    <location>
        <begin position="121"/>
        <end position="303"/>
    </location>
</feature>
<dbReference type="GO" id="GO:0005737">
    <property type="term" value="C:cytoplasm"/>
    <property type="evidence" value="ECO:0007669"/>
    <property type="project" value="UniProtKB-SubCell"/>
</dbReference>
<feature type="domain" description="Mur ligase N-terminal catalytic" evidence="9">
    <location>
        <begin position="19"/>
        <end position="114"/>
    </location>
</feature>
<dbReference type="Pfam" id="PF08245">
    <property type="entry name" value="Mur_ligase_M"/>
    <property type="match status" value="1"/>
</dbReference>
<dbReference type="GO" id="GO:0005524">
    <property type="term" value="F:ATP binding"/>
    <property type="evidence" value="ECO:0007669"/>
    <property type="project" value="UniProtKB-KW"/>
</dbReference>
<dbReference type="SUPFAM" id="SSF53244">
    <property type="entry name" value="MurD-like peptide ligases, peptide-binding domain"/>
    <property type="match status" value="1"/>
</dbReference>
<dbReference type="Gene3D" id="3.40.1190.10">
    <property type="entry name" value="Mur-like, catalytic domain"/>
    <property type="match status" value="1"/>
</dbReference>
<evidence type="ECO:0000256" key="5">
    <source>
        <dbReference type="ARBA" id="ARBA00022598"/>
    </source>
</evidence>
<dbReference type="PANTHER" id="PTHR43445">
    <property type="entry name" value="UDP-N-ACETYLMURAMATE--L-ALANINE LIGASE-RELATED"/>
    <property type="match status" value="1"/>
</dbReference>
<evidence type="ECO:0000256" key="3">
    <source>
        <dbReference type="ARBA" id="ARBA00012211"/>
    </source>
</evidence>
<dbReference type="NCBIfam" id="TIGR01082">
    <property type="entry name" value="murC"/>
    <property type="match status" value="1"/>
</dbReference>
<sequence length="469" mass="49522">MTSPATSNYTIADLQKIKLHFIGIGGAGMSGIARIMLAKSIEISGSDAKDSQVLLSLKTLGANISIGHSAGNIGQAQLVVVSAAIAENNPELVEAKNLGVPIVSRATALSWLLTESTSIAIAGTHGKTTTTAMLTVALQSAGADPSFAIGGTINSAGTNAHSGSGKFFVVEADESDGSFLAYKPSAAIITNIEMDHVDHFESEDQLFATFNDFISSIQTGGHLIVCGDDSGCQRILRQTDLQKIQVITYGQGPENDFQLTRVNLEPTSSSALIMQNGRKVGELNLLVPGLHNLLNALAAFAAATSLGVPVDRLLTGLKSFTGTRRRFELKGEVNSIKVIDDYGHHPTELLVTLKAARNLVGAGKLYAIFQPHRYSRTAVFAEQFAQVLEAADFVYLLEIYAASEKPMEGVSSLLISKNMNQSKVKFEPSMLQVVNDVASAAKPGDLIIILGAGDVSSLSGPILEQLALN</sequence>
<dbReference type="EMBL" id="CAEZTV010000070">
    <property type="protein sequence ID" value="CAB4580746.1"/>
    <property type="molecule type" value="Genomic_DNA"/>
</dbReference>
<dbReference type="GO" id="GO:0008763">
    <property type="term" value="F:UDP-N-acetylmuramate-L-alanine ligase activity"/>
    <property type="evidence" value="ECO:0007669"/>
    <property type="project" value="UniProtKB-EC"/>
</dbReference>
<protein>
    <recommendedName>
        <fullName evidence="3">UDP-N-acetylmuramate--L-alanine ligase</fullName>
        <ecNumber evidence="3">6.3.2.8</ecNumber>
    </recommendedName>
</protein>
<dbReference type="UniPathway" id="UPA00219"/>
<dbReference type="AlphaFoldDB" id="A0A6J6EXA4"/>
<dbReference type="PANTHER" id="PTHR43445:SF3">
    <property type="entry name" value="UDP-N-ACETYLMURAMATE--L-ALANINE LIGASE"/>
    <property type="match status" value="1"/>
</dbReference>
<gene>
    <name evidence="12" type="ORF">UFOPK1747_00551</name>
</gene>
<dbReference type="InterPro" id="IPR004101">
    <property type="entry name" value="Mur_ligase_C"/>
</dbReference>
<evidence type="ECO:0000256" key="4">
    <source>
        <dbReference type="ARBA" id="ARBA00022490"/>
    </source>
</evidence>
<dbReference type="InterPro" id="IPR000713">
    <property type="entry name" value="Mur_ligase_N"/>
</dbReference>
<dbReference type="InterPro" id="IPR050061">
    <property type="entry name" value="MurCDEF_pg_biosynth"/>
</dbReference>
<dbReference type="SUPFAM" id="SSF53623">
    <property type="entry name" value="MurD-like peptide ligases, catalytic domain"/>
    <property type="match status" value="1"/>
</dbReference>
<dbReference type="InterPro" id="IPR036565">
    <property type="entry name" value="Mur-like_cat_sf"/>
</dbReference>
<evidence type="ECO:0000256" key="1">
    <source>
        <dbReference type="ARBA" id="ARBA00004496"/>
    </source>
</evidence>
<reference evidence="12" key="1">
    <citation type="submission" date="2020-05" db="EMBL/GenBank/DDBJ databases">
        <authorList>
            <person name="Chiriac C."/>
            <person name="Salcher M."/>
            <person name="Ghai R."/>
            <person name="Kavagutti S V."/>
        </authorList>
    </citation>
    <scope>NUCLEOTIDE SEQUENCE</scope>
</reference>
<organism evidence="12">
    <name type="scientific">freshwater metagenome</name>
    <dbReference type="NCBI Taxonomy" id="449393"/>
    <lineage>
        <taxon>unclassified sequences</taxon>
        <taxon>metagenomes</taxon>
        <taxon>ecological metagenomes</taxon>
    </lineage>
</organism>
<dbReference type="Gene3D" id="3.90.190.20">
    <property type="entry name" value="Mur ligase, C-terminal domain"/>
    <property type="match status" value="1"/>
</dbReference>
<comment type="subcellular location">
    <subcellularLocation>
        <location evidence="1">Cytoplasm</location>
    </subcellularLocation>
</comment>
<name>A0A6J6EXA4_9ZZZZ</name>
<dbReference type="InterPro" id="IPR036615">
    <property type="entry name" value="Mur_ligase_C_dom_sf"/>
</dbReference>
<dbReference type="Pfam" id="PF02875">
    <property type="entry name" value="Mur_ligase_C"/>
    <property type="match status" value="1"/>
</dbReference>
<dbReference type="InterPro" id="IPR013221">
    <property type="entry name" value="Mur_ligase_cen"/>
</dbReference>
<dbReference type="InterPro" id="IPR005758">
    <property type="entry name" value="UDP-N-AcMur_Ala_ligase_MurC"/>
</dbReference>